<accession>A0ACB8S780</accession>
<evidence type="ECO:0000313" key="2">
    <source>
        <dbReference type="Proteomes" id="UP000814033"/>
    </source>
</evidence>
<evidence type="ECO:0000313" key="1">
    <source>
        <dbReference type="EMBL" id="KAI0051780.1"/>
    </source>
</evidence>
<protein>
    <submittedName>
        <fullName evidence="1">Uncharacterized protein</fullName>
    </submittedName>
</protein>
<reference evidence="1" key="2">
    <citation type="journal article" date="2022" name="New Phytol.">
        <title>Evolutionary transition to the ectomycorrhizal habit in the genomes of a hyperdiverse lineage of mushroom-forming fungi.</title>
        <authorList>
            <person name="Looney B."/>
            <person name="Miyauchi S."/>
            <person name="Morin E."/>
            <person name="Drula E."/>
            <person name="Courty P.E."/>
            <person name="Kohler A."/>
            <person name="Kuo A."/>
            <person name="LaButti K."/>
            <person name="Pangilinan J."/>
            <person name="Lipzen A."/>
            <person name="Riley R."/>
            <person name="Andreopoulos W."/>
            <person name="He G."/>
            <person name="Johnson J."/>
            <person name="Nolan M."/>
            <person name="Tritt A."/>
            <person name="Barry K.W."/>
            <person name="Grigoriev I.V."/>
            <person name="Nagy L.G."/>
            <person name="Hibbett D."/>
            <person name="Henrissat B."/>
            <person name="Matheny P.B."/>
            <person name="Labbe J."/>
            <person name="Martin F.M."/>
        </authorList>
    </citation>
    <scope>NUCLEOTIDE SEQUENCE</scope>
    <source>
        <strain evidence="1">FP105234-sp</strain>
    </source>
</reference>
<dbReference type="Proteomes" id="UP000814033">
    <property type="component" value="Unassembled WGS sequence"/>
</dbReference>
<gene>
    <name evidence="1" type="ORF">FA95DRAFT_1593202</name>
</gene>
<reference evidence="1" key="1">
    <citation type="submission" date="2021-02" db="EMBL/GenBank/DDBJ databases">
        <authorList>
            <consortium name="DOE Joint Genome Institute"/>
            <person name="Ahrendt S."/>
            <person name="Looney B.P."/>
            <person name="Miyauchi S."/>
            <person name="Morin E."/>
            <person name="Drula E."/>
            <person name="Courty P.E."/>
            <person name="Chicoki N."/>
            <person name="Fauchery L."/>
            <person name="Kohler A."/>
            <person name="Kuo A."/>
            <person name="Labutti K."/>
            <person name="Pangilinan J."/>
            <person name="Lipzen A."/>
            <person name="Riley R."/>
            <person name="Andreopoulos W."/>
            <person name="He G."/>
            <person name="Johnson J."/>
            <person name="Barry K.W."/>
            <person name="Grigoriev I.V."/>
            <person name="Nagy L."/>
            <person name="Hibbett D."/>
            <person name="Henrissat B."/>
            <person name="Matheny P.B."/>
            <person name="Labbe J."/>
            <person name="Martin F."/>
        </authorList>
    </citation>
    <scope>NUCLEOTIDE SEQUENCE</scope>
    <source>
        <strain evidence="1">FP105234-sp</strain>
    </source>
</reference>
<organism evidence="1 2">
    <name type="scientific">Auriscalpium vulgare</name>
    <dbReference type="NCBI Taxonomy" id="40419"/>
    <lineage>
        <taxon>Eukaryota</taxon>
        <taxon>Fungi</taxon>
        <taxon>Dikarya</taxon>
        <taxon>Basidiomycota</taxon>
        <taxon>Agaricomycotina</taxon>
        <taxon>Agaricomycetes</taxon>
        <taxon>Russulales</taxon>
        <taxon>Auriscalpiaceae</taxon>
        <taxon>Auriscalpium</taxon>
    </lineage>
</organism>
<sequence length="157" mass="16907">MFSSLRQVSRSTSALRSAQRSLRPAVFLPGRTLVTKRYTKEHEAISFDDETGVGIVSITDFAQTSLGDVVFVELPEEGSAVEPGQSVGAVESVKAASDIYSPVSGEVVAINEELGSSPSLLNKSPEEKGWLFKVKLSDPSEVDGLLTAEQYKEHCES</sequence>
<name>A0ACB8S780_9AGAM</name>
<proteinExistence type="predicted"/>
<keyword evidence="2" id="KW-1185">Reference proteome</keyword>
<comment type="caution">
    <text evidence="1">The sequence shown here is derived from an EMBL/GenBank/DDBJ whole genome shotgun (WGS) entry which is preliminary data.</text>
</comment>
<dbReference type="EMBL" id="MU275850">
    <property type="protein sequence ID" value="KAI0051780.1"/>
    <property type="molecule type" value="Genomic_DNA"/>
</dbReference>